<evidence type="ECO:0000256" key="1">
    <source>
        <dbReference type="ARBA" id="ARBA00004196"/>
    </source>
</evidence>
<name>A0A974WJU7_9BACT</name>
<keyword evidence="4" id="KW-0676">Redox-active center</keyword>
<dbReference type="GO" id="GO:0030313">
    <property type="term" value="C:cell envelope"/>
    <property type="evidence" value="ECO:0007669"/>
    <property type="project" value="UniProtKB-SubCell"/>
</dbReference>
<dbReference type="AlphaFoldDB" id="A0A974WJU7"/>
<dbReference type="PANTHER" id="PTHR42852">
    <property type="entry name" value="THIOL:DISULFIDE INTERCHANGE PROTEIN DSBE"/>
    <property type="match status" value="1"/>
</dbReference>
<sequence>MIKIENRIVKPLSLIVALVLLITSCTSGNGNGQEQVEEGIEISGVVSYPQSGSITLEKYENNKPVPYDTFQLDENYSFKKMVSIEEPGYYRLNFYNTQFVNVLLDKDDISVRVDGNNRAGFAEVSGSSDHDFIQKVQEMGSAFQSSQEVQEINQKFTIARNTNDLEAMTAAQDEYMALDDSFKEKIAAMVDSAGATLGVLEILRSGRMLDKDKHYDLYVKIAEEAKKELPNSEVAIQFIEEVEASKQLAIGMVAPEIALPNPEGEVVPLSSLRGKYVLVDFWAKWCGPCRKENPNVVRMYNKYNDQGFEVYGVSLDRKKEDWLQAIEQDGLHWTQVSDLKYWNSEAAKTYNIKAIPFALLLDPEGRIIGKNLRGRALEQKLEEIFGEG</sequence>
<keyword evidence="5" id="KW-0732">Signal</keyword>
<keyword evidence="3" id="KW-1015">Disulfide bond</keyword>
<dbReference type="PROSITE" id="PS00194">
    <property type="entry name" value="THIOREDOXIN_1"/>
    <property type="match status" value="1"/>
</dbReference>
<evidence type="ECO:0000256" key="4">
    <source>
        <dbReference type="ARBA" id="ARBA00023284"/>
    </source>
</evidence>
<dbReference type="Pfam" id="PF14289">
    <property type="entry name" value="DUF4369"/>
    <property type="match status" value="1"/>
</dbReference>
<dbReference type="PANTHER" id="PTHR42852:SF6">
    <property type="entry name" value="THIOL:DISULFIDE INTERCHANGE PROTEIN DSBE"/>
    <property type="match status" value="1"/>
</dbReference>
<dbReference type="CDD" id="cd02966">
    <property type="entry name" value="TlpA_like_family"/>
    <property type="match status" value="1"/>
</dbReference>
<keyword evidence="8" id="KW-1185">Reference proteome</keyword>
<feature type="chain" id="PRO_5037309916" evidence="5">
    <location>
        <begin position="30"/>
        <end position="388"/>
    </location>
</feature>
<reference evidence="7" key="1">
    <citation type="submission" date="2021-02" db="EMBL/GenBank/DDBJ databases">
        <title>Fulvivirga sp. S481 isolated from sea water.</title>
        <authorList>
            <person name="Bae S.S."/>
            <person name="Baek K."/>
        </authorList>
    </citation>
    <scope>NUCLEOTIDE SEQUENCE</scope>
    <source>
        <strain evidence="7">S481</strain>
    </source>
</reference>
<evidence type="ECO:0000259" key="6">
    <source>
        <dbReference type="PROSITE" id="PS51352"/>
    </source>
</evidence>
<dbReference type="InterPro" id="IPR000866">
    <property type="entry name" value="AhpC/TSA"/>
</dbReference>
<accession>A0A974WJU7</accession>
<dbReference type="InterPro" id="IPR013766">
    <property type="entry name" value="Thioredoxin_domain"/>
</dbReference>
<dbReference type="InterPro" id="IPR050553">
    <property type="entry name" value="Thioredoxin_ResA/DsbE_sf"/>
</dbReference>
<dbReference type="Pfam" id="PF00578">
    <property type="entry name" value="AhpC-TSA"/>
    <property type="match status" value="1"/>
</dbReference>
<dbReference type="RefSeq" id="WP_205721207.1">
    <property type="nucleotide sequence ID" value="NZ_CP070608.1"/>
</dbReference>
<dbReference type="EMBL" id="CP070608">
    <property type="protein sequence ID" value="QSE96693.1"/>
    <property type="molecule type" value="Genomic_DNA"/>
</dbReference>
<feature type="domain" description="Thioredoxin" evidence="6">
    <location>
        <begin position="248"/>
        <end position="388"/>
    </location>
</feature>
<proteinExistence type="predicted"/>
<feature type="signal peptide" evidence="5">
    <location>
        <begin position="1"/>
        <end position="29"/>
    </location>
</feature>
<protein>
    <submittedName>
        <fullName evidence="7">AhpC/TSA family protein</fullName>
    </submittedName>
</protein>
<dbReference type="PROSITE" id="PS51257">
    <property type="entry name" value="PROKAR_LIPOPROTEIN"/>
    <property type="match status" value="1"/>
</dbReference>
<evidence type="ECO:0000256" key="5">
    <source>
        <dbReference type="SAM" id="SignalP"/>
    </source>
</evidence>
<evidence type="ECO:0000256" key="3">
    <source>
        <dbReference type="ARBA" id="ARBA00023157"/>
    </source>
</evidence>
<comment type="subcellular location">
    <subcellularLocation>
        <location evidence="1">Cell envelope</location>
    </subcellularLocation>
</comment>
<dbReference type="Gene3D" id="3.40.30.10">
    <property type="entry name" value="Glutaredoxin"/>
    <property type="match status" value="1"/>
</dbReference>
<dbReference type="InterPro" id="IPR025380">
    <property type="entry name" value="DUF4369"/>
</dbReference>
<dbReference type="GO" id="GO:0017004">
    <property type="term" value="P:cytochrome complex assembly"/>
    <property type="evidence" value="ECO:0007669"/>
    <property type="project" value="UniProtKB-KW"/>
</dbReference>
<evidence type="ECO:0000256" key="2">
    <source>
        <dbReference type="ARBA" id="ARBA00022748"/>
    </source>
</evidence>
<organism evidence="7 8">
    <name type="scientific">Fulvivirga lutea</name>
    <dbReference type="NCBI Taxonomy" id="2810512"/>
    <lineage>
        <taxon>Bacteria</taxon>
        <taxon>Pseudomonadati</taxon>
        <taxon>Bacteroidota</taxon>
        <taxon>Cytophagia</taxon>
        <taxon>Cytophagales</taxon>
        <taxon>Fulvivirgaceae</taxon>
        <taxon>Fulvivirga</taxon>
    </lineage>
</organism>
<dbReference type="PROSITE" id="PS51352">
    <property type="entry name" value="THIOREDOXIN_2"/>
    <property type="match status" value="1"/>
</dbReference>
<evidence type="ECO:0000313" key="7">
    <source>
        <dbReference type="EMBL" id="QSE96693.1"/>
    </source>
</evidence>
<dbReference type="SUPFAM" id="SSF52833">
    <property type="entry name" value="Thioredoxin-like"/>
    <property type="match status" value="1"/>
</dbReference>
<dbReference type="InterPro" id="IPR017937">
    <property type="entry name" value="Thioredoxin_CS"/>
</dbReference>
<keyword evidence="2" id="KW-0201">Cytochrome c-type biogenesis</keyword>
<dbReference type="InterPro" id="IPR036249">
    <property type="entry name" value="Thioredoxin-like_sf"/>
</dbReference>
<gene>
    <name evidence="7" type="ORF">JR347_13965</name>
</gene>
<evidence type="ECO:0000313" key="8">
    <source>
        <dbReference type="Proteomes" id="UP000662783"/>
    </source>
</evidence>
<dbReference type="KEGG" id="fuv:JR347_13965"/>
<dbReference type="Proteomes" id="UP000662783">
    <property type="component" value="Chromosome"/>
</dbReference>